<dbReference type="Gramene" id="OMO50402">
    <property type="protein sequence ID" value="OMO50402"/>
    <property type="gene ID" value="CCACVL1_30462"/>
</dbReference>
<proteinExistence type="predicted"/>
<dbReference type="InterPro" id="IPR006671">
    <property type="entry name" value="Cyclin_N"/>
</dbReference>
<dbReference type="EMBL" id="AWWV01016173">
    <property type="protein sequence ID" value="OMO50402.1"/>
    <property type="molecule type" value="Genomic_DNA"/>
</dbReference>
<dbReference type="Gene3D" id="1.10.472.10">
    <property type="entry name" value="Cyclin-like"/>
    <property type="match status" value="2"/>
</dbReference>
<comment type="caution">
    <text evidence="3">The sequence shown here is derived from an EMBL/GenBank/DDBJ whole genome shotgun (WGS) entry which is preliminary data.</text>
</comment>
<keyword evidence="4" id="KW-1185">Reference proteome</keyword>
<dbReference type="Proteomes" id="UP000188268">
    <property type="component" value="Unassembled WGS sequence"/>
</dbReference>
<evidence type="ECO:0000259" key="2">
    <source>
        <dbReference type="Pfam" id="PF00134"/>
    </source>
</evidence>
<dbReference type="InterPro" id="IPR036915">
    <property type="entry name" value="Cyclin-like_sf"/>
</dbReference>
<evidence type="ECO:0000313" key="3">
    <source>
        <dbReference type="EMBL" id="OMO50402.1"/>
    </source>
</evidence>
<protein>
    <recommendedName>
        <fullName evidence="2">Cyclin N-terminal domain-containing protein</fullName>
    </recommendedName>
</protein>
<sequence length="157" mass="18468">MYLQTPRVRIRYRHPEAKENNNVYIAQQIEEEGKICKRNLLLEMDSNDNDVAVYIDCKEPHFCAHIAHAIYKNLRSSEAKRMPCADFMETIQKDINARMRAVLIDWLVQVTIPNVDTKSEFEYIFFKIDGKETVDGRESKQEDGYWKDEISQEESSS</sequence>
<organism evidence="3 4">
    <name type="scientific">Corchorus capsularis</name>
    <name type="common">Jute</name>
    <dbReference type="NCBI Taxonomy" id="210143"/>
    <lineage>
        <taxon>Eukaryota</taxon>
        <taxon>Viridiplantae</taxon>
        <taxon>Streptophyta</taxon>
        <taxon>Embryophyta</taxon>
        <taxon>Tracheophyta</taxon>
        <taxon>Spermatophyta</taxon>
        <taxon>Magnoliopsida</taxon>
        <taxon>eudicotyledons</taxon>
        <taxon>Gunneridae</taxon>
        <taxon>Pentapetalae</taxon>
        <taxon>rosids</taxon>
        <taxon>malvids</taxon>
        <taxon>Malvales</taxon>
        <taxon>Malvaceae</taxon>
        <taxon>Grewioideae</taxon>
        <taxon>Apeibeae</taxon>
        <taxon>Corchorus</taxon>
    </lineage>
</organism>
<reference evidence="3 4" key="1">
    <citation type="submission" date="2013-09" db="EMBL/GenBank/DDBJ databases">
        <title>Corchorus capsularis genome sequencing.</title>
        <authorList>
            <person name="Alam M."/>
            <person name="Haque M.S."/>
            <person name="Islam M.S."/>
            <person name="Emdad E.M."/>
            <person name="Islam M.M."/>
            <person name="Ahmed B."/>
            <person name="Halim A."/>
            <person name="Hossen Q.M.M."/>
            <person name="Hossain M.Z."/>
            <person name="Ahmed R."/>
            <person name="Khan M.M."/>
            <person name="Islam R."/>
            <person name="Rashid M.M."/>
            <person name="Khan S.A."/>
            <person name="Rahman M.S."/>
            <person name="Alam M."/>
        </authorList>
    </citation>
    <scope>NUCLEOTIDE SEQUENCE [LARGE SCALE GENOMIC DNA]</scope>
    <source>
        <strain evidence="4">cv. CVL-1</strain>
        <tissue evidence="3">Whole seedling</tissue>
    </source>
</reference>
<dbReference type="OrthoDB" id="5590282at2759"/>
<evidence type="ECO:0000256" key="1">
    <source>
        <dbReference type="SAM" id="MobiDB-lite"/>
    </source>
</evidence>
<dbReference type="SUPFAM" id="SSF47954">
    <property type="entry name" value="Cyclin-like"/>
    <property type="match status" value="1"/>
</dbReference>
<feature type="compositionally biased region" description="Basic and acidic residues" evidence="1">
    <location>
        <begin position="137"/>
        <end position="150"/>
    </location>
</feature>
<feature type="region of interest" description="Disordered" evidence="1">
    <location>
        <begin position="137"/>
        <end position="157"/>
    </location>
</feature>
<accession>A0A1R3FX31</accession>
<name>A0A1R3FX31_COCAP</name>
<dbReference type="Pfam" id="PF00134">
    <property type="entry name" value="Cyclin_N"/>
    <property type="match status" value="1"/>
</dbReference>
<evidence type="ECO:0000313" key="4">
    <source>
        <dbReference type="Proteomes" id="UP000188268"/>
    </source>
</evidence>
<feature type="domain" description="Cyclin N-terminal" evidence="2">
    <location>
        <begin position="70"/>
        <end position="111"/>
    </location>
</feature>
<gene>
    <name evidence="3" type="ORF">CCACVL1_30462</name>
</gene>
<dbReference type="AlphaFoldDB" id="A0A1R3FX31"/>
<dbReference type="STRING" id="210143.A0A1R3FX31"/>